<dbReference type="EMBL" id="VOPW01000001">
    <property type="protein sequence ID" value="TXC65146.1"/>
    <property type="molecule type" value="Genomic_DNA"/>
</dbReference>
<dbReference type="PANTHER" id="PTHR35849:SF2">
    <property type="entry name" value="BLR2341 PROTEIN"/>
    <property type="match status" value="1"/>
</dbReference>
<dbReference type="Gene3D" id="3.30.750.24">
    <property type="entry name" value="STAS domain"/>
    <property type="match status" value="1"/>
</dbReference>
<name>A0A5C6U010_9BURK</name>
<reference evidence="2 3" key="1">
    <citation type="submission" date="2019-08" db="EMBL/GenBank/DDBJ databases">
        <authorList>
            <person name="Khan S.A."/>
            <person name="Jeon C.O."/>
            <person name="Jeong S.E."/>
        </authorList>
    </citation>
    <scope>NUCLEOTIDE SEQUENCE [LARGE SCALE GENOMIC DNA]</scope>
    <source>
        <strain evidence="3">IMCC1728</strain>
    </source>
</reference>
<dbReference type="InterPro" id="IPR036513">
    <property type="entry name" value="STAS_dom_sf"/>
</dbReference>
<evidence type="ECO:0000259" key="1">
    <source>
        <dbReference type="PROSITE" id="PS50801"/>
    </source>
</evidence>
<comment type="caution">
    <text evidence="2">The sequence shown here is derived from an EMBL/GenBank/DDBJ whole genome shotgun (WGS) entry which is preliminary data.</text>
</comment>
<accession>A0A5C6U010</accession>
<organism evidence="2 3">
    <name type="scientific">Piscinibacter aquaticus</name>
    <dbReference type="NCBI Taxonomy" id="392597"/>
    <lineage>
        <taxon>Bacteria</taxon>
        <taxon>Pseudomonadati</taxon>
        <taxon>Pseudomonadota</taxon>
        <taxon>Betaproteobacteria</taxon>
        <taxon>Burkholderiales</taxon>
        <taxon>Sphaerotilaceae</taxon>
        <taxon>Piscinibacter</taxon>
    </lineage>
</organism>
<dbReference type="SUPFAM" id="SSF52091">
    <property type="entry name" value="SpoIIaa-like"/>
    <property type="match status" value="1"/>
</dbReference>
<dbReference type="AlphaFoldDB" id="A0A5C6U010"/>
<dbReference type="Proteomes" id="UP000321832">
    <property type="component" value="Unassembled WGS sequence"/>
</dbReference>
<dbReference type="InterPro" id="IPR002645">
    <property type="entry name" value="STAS_dom"/>
</dbReference>
<dbReference type="InterPro" id="IPR058548">
    <property type="entry name" value="MlaB-like_STAS"/>
</dbReference>
<proteinExistence type="predicted"/>
<evidence type="ECO:0000313" key="2">
    <source>
        <dbReference type="EMBL" id="TXC65146.1"/>
    </source>
</evidence>
<protein>
    <submittedName>
        <fullName evidence="2">STAS domain-containing protein</fullName>
    </submittedName>
</protein>
<gene>
    <name evidence="2" type="ORF">FSC37_00300</name>
</gene>
<dbReference type="PROSITE" id="PS50801">
    <property type="entry name" value="STAS"/>
    <property type="match status" value="1"/>
</dbReference>
<keyword evidence="3" id="KW-1185">Reference proteome</keyword>
<evidence type="ECO:0000313" key="3">
    <source>
        <dbReference type="Proteomes" id="UP000321832"/>
    </source>
</evidence>
<dbReference type="InterPro" id="IPR052746">
    <property type="entry name" value="MlaB_ABC_Transporter"/>
</dbReference>
<feature type="domain" description="STAS" evidence="1">
    <location>
        <begin position="1"/>
        <end position="95"/>
    </location>
</feature>
<dbReference type="PANTHER" id="PTHR35849">
    <property type="entry name" value="BLR2341 PROTEIN"/>
    <property type="match status" value="1"/>
</dbReference>
<sequence>MTCTFALPTELTIYTAAETRAARLAALSAPAEGPLRVDAAGVTEVDGAGVQLLLALRRSLAARERALQLVGPSGALDSACRRLGLADLIDAGDPA</sequence>
<dbReference type="Pfam" id="PF13466">
    <property type="entry name" value="STAS_2"/>
    <property type="match status" value="1"/>
</dbReference>